<gene>
    <name evidence="2" type="ORF">DQX05_24780</name>
</gene>
<evidence type="ECO:0000313" key="2">
    <source>
        <dbReference type="EMBL" id="RJG20549.1"/>
    </source>
</evidence>
<comment type="caution">
    <text evidence="2">The sequence shown here is derived from an EMBL/GenBank/DDBJ whole genome shotgun (WGS) entry which is preliminary data.</text>
</comment>
<dbReference type="InterPro" id="IPR029063">
    <property type="entry name" value="SAM-dependent_MTases_sf"/>
</dbReference>
<keyword evidence="2" id="KW-0808">Transferase</keyword>
<dbReference type="RefSeq" id="WP_119796028.1">
    <property type="nucleotide sequence ID" value="NZ_QYZD01000034.1"/>
</dbReference>
<organism evidence="2 3">
    <name type="scientific">Paenibacillus thiaminolyticus</name>
    <name type="common">Bacillus thiaminolyticus</name>
    <dbReference type="NCBI Taxonomy" id="49283"/>
    <lineage>
        <taxon>Bacteria</taxon>
        <taxon>Bacillati</taxon>
        <taxon>Bacillota</taxon>
        <taxon>Bacilli</taxon>
        <taxon>Bacillales</taxon>
        <taxon>Paenibacillaceae</taxon>
        <taxon>Paenibacillus</taxon>
    </lineage>
</organism>
<sequence>MTEWYERSFGRDYLLVYRHRDFQGATQEVHGMMEWLRLPQSASILDLCCGMGRHALALAEAGYRVTGVDLSEVLLEEAMAHDTRGQVNFFRGDMRELPVEGPFDAVVNLFTSFGYFTDNEDNARVFQEIHRILKPQGRFIIDFLNPSYVRQHLVPYSERVDGGTRIEERRRIENGFVKKAITLTDASGREPRQYEERVRLYELADFLNMMEKAGLVIDQVHGSYDGAAYDEEQSKRMIMVGHRP</sequence>
<dbReference type="PANTHER" id="PTHR43591:SF110">
    <property type="entry name" value="RHODANESE DOMAIN-CONTAINING PROTEIN"/>
    <property type="match status" value="1"/>
</dbReference>
<dbReference type="SUPFAM" id="SSF53335">
    <property type="entry name" value="S-adenosyl-L-methionine-dependent methyltransferases"/>
    <property type="match status" value="1"/>
</dbReference>
<keyword evidence="2" id="KW-0489">Methyltransferase</keyword>
<reference evidence="2 3" key="1">
    <citation type="submission" date="2018-09" db="EMBL/GenBank/DDBJ databases">
        <title>Paenibacillus SK2017-BO5.</title>
        <authorList>
            <person name="Piskunova J.V."/>
            <person name="Dubiley S.A."/>
            <person name="Severinov K.V."/>
        </authorList>
    </citation>
    <scope>NUCLEOTIDE SEQUENCE [LARGE SCALE GENOMIC DNA]</scope>
    <source>
        <strain evidence="2 3">BO5</strain>
    </source>
</reference>
<dbReference type="EMBL" id="QYZD01000034">
    <property type="protein sequence ID" value="RJG20549.1"/>
    <property type="molecule type" value="Genomic_DNA"/>
</dbReference>
<feature type="domain" description="Methyltransferase" evidence="1">
    <location>
        <begin position="44"/>
        <end position="137"/>
    </location>
</feature>
<dbReference type="InterPro" id="IPR041698">
    <property type="entry name" value="Methyltransf_25"/>
</dbReference>
<dbReference type="GO" id="GO:0008168">
    <property type="term" value="F:methyltransferase activity"/>
    <property type="evidence" value="ECO:0007669"/>
    <property type="project" value="UniProtKB-KW"/>
</dbReference>
<dbReference type="AlphaFoldDB" id="A0A3A3GAT9"/>
<protein>
    <submittedName>
        <fullName evidence="2">Class I SAM-dependent methyltransferase</fullName>
    </submittedName>
</protein>
<dbReference type="GO" id="GO:0032259">
    <property type="term" value="P:methylation"/>
    <property type="evidence" value="ECO:0007669"/>
    <property type="project" value="UniProtKB-KW"/>
</dbReference>
<dbReference type="OrthoDB" id="9811589at2"/>
<dbReference type="Pfam" id="PF13649">
    <property type="entry name" value="Methyltransf_25"/>
    <property type="match status" value="1"/>
</dbReference>
<dbReference type="Gene3D" id="2.20.25.110">
    <property type="entry name" value="S-adenosyl-L-methionine-dependent methyltransferases"/>
    <property type="match status" value="1"/>
</dbReference>
<evidence type="ECO:0000259" key="1">
    <source>
        <dbReference type="Pfam" id="PF13649"/>
    </source>
</evidence>
<accession>A0A3A3GAT9</accession>
<dbReference type="Proteomes" id="UP000266177">
    <property type="component" value="Unassembled WGS sequence"/>
</dbReference>
<proteinExistence type="predicted"/>
<name>A0A3A3GAT9_PANTH</name>
<dbReference type="CDD" id="cd02440">
    <property type="entry name" value="AdoMet_MTases"/>
    <property type="match status" value="1"/>
</dbReference>
<dbReference type="PANTHER" id="PTHR43591">
    <property type="entry name" value="METHYLTRANSFERASE"/>
    <property type="match status" value="1"/>
</dbReference>
<dbReference type="Gene3D" id="3.40.50.150">
    <property type="entry name" value="Vaccinia Virus protein VP39"/>
    <property type="match status" value="1"/>
</dbReference>
<evidence type="ECO:0000313" key="3">
    <source>
        <dbReference type="Proteomes" id="UP000266177"/>
    </source>
</evidence>